<evidence type="ECO:0000313" key="2">
    <source>
        <dbReference type="Proteomes" id="UP000002640"/>
    </source>
</evidence>
<dbReference type="RefSeq" id="XP_009532332.1">
    <property type="nucleotide sequence ID" value="XM_009534037.1"/>
</dbReference>
<gene>
    <name evidence="1" type="ORF">PHYSODRAFT_517744</name>
</gene>
<evidence type="ECO:0000313" key="1">
    <source>
        <dbReference type="EMBL" id="EGZ11999.1"/>
    </source>
</evidence>
<keyword evidence="2" id="KW-1185">Reference proteome</keyword>
<protein>
    <submittedName>
        <fullName evidence="1">Uncharacterized protein</fullName>
    </submittedName>
</protein>
<name>G4ZYE7_PHYSP</name>
<organism evidence="1 2">
    <name type="scientific">Phytophthora sojae (strain P6497)</name>
    <name type="common">Soybean stem and root rot agent</name>
    <name type="synonym">Phytophthora megasperma f. sp. glycines</name>
    <dbReference type="NCBI Taxonomy" id="1094619"/>
    <lineage>
        <taxon>Eukaryota</taxon>
        <taxon>Sar</taxon>
        <taxon>Stramenopiles</taxon>
        <taxon>Oomycota</taxon>
        <taxon>Peronosporomycetes</taxon>
        <taxon>Peronosporales</taxon>
        <taxon>Peronosporaceae</taxon>
        <taxon>Phytophthora</taxon>
    </lineage>
</organism>
<dbReference type="AlphaFoldDB" id="G4ZYE7"/>
<sequence>DLVDKHPADVYTTAKRVKLDWPTLSEDSVILQASNFQLRGSSLRCIHEGNLVQRIVVKYTLLRHLDNHTAPVCLRKIQRQQHDVYPKCMDLL</sequence>
<accession>G4ZYE7</accession>
<proteinExistence type="predicted"/>
<dbReference type="Proteomes" id="UP000002640">
    <property type="component" value="Unassembled WGS sequence"/>
</dbReference>
<dbReference type="KEGG" id="psoj:PHYSODRAFT_517744"/>
<feature type="non-terminal residue" evidence="1">
    <location>
        <position position="1"/>
    </location>
</feature>
<dbReference type="GeneID" id="20659970"/>
<reference evidence="1 2" key="1">
    <citation type="journal article" date="2006" name="Science">
        <title>Phytophthora genome sequences uncover evolutionary origins and mechanisms of pathogenesis.</title>
        <authorList>
            <person name="Tyler B.M."/>
            <person name="Tripathy S."/>
            <person name="Zhang X."/>
            <person name="Dehal P."/>
            <person name="Jiang R.H."/>
            <person name="Aerts A."/>
            <person name="Arredondo F.D."/>
            <person name="Baxter L."/>
            <person name="Bensasson D."/>
            <person name="Beynon J.L."/>
            <person name="Chapman J."/>
            <person name="Damasceno C.M."/>
            <person name="Dorrance A.E."/>
            <person name="Dou D."/>
            <person name="Dickerman A.W."/>
            <person name="Dubchak I.L."/>
            <person name="Garbelotto M."/>
            <person name="Gijzen M."/>
            <person name="Gordon S.G."/>
            <person name="Govers F."/>
            <person name="Grunwald N.J."/>
            <person name="Huang W."/>
            <person name="Ivors K.L."/>
            <person name="Jones R.W."/>
            <person name="Kamoun S."/>
            <person name="Krampis K."/>
            <person name="Lamour K.H."/>
            <person name="Lee M.K."/>
            <person name="McDonald W.H."/>
            <person name="Medina M."/>
            <person name="Meijer H.J."/>
            <person name="Nordberg E.K."/>
            <person name="Maclean D.J."/>
            <person name="Ospina-Giraldo M.D."/>
            <person name="Morris P.F."/>
            <person name="Phuntumart V."/>
            <person name="Putnam N.H."/>
            <person name="Rash S."/>
            <person name="Rose J.K."/>
            <person name="Sakihama Y."/>
            <person name="Salamov A.A."/>
            <person name="Savidor A."/>
            <person name="Scheuring C.F."/>
            <person name="Smith B.M."/>
            <person name="Sobral B.W."/>
            <person name="Terry A."/>
            <person name="Torto-Alalibo T.A."/>
            <person name="Win J."/>
            <person name="Xu Z."/>
            <person name="Zhang H."/>
            <person name="Grigoriev I.V."/>
            <person name="Rokhsar D.S."/>
            <person name="Boore J.L."/>
        </authorList>
    </citation>
    <scope>NUCLEOTIDE SEQUENCE [LARGE SCALE GENOMIC DNA]</scope>
    <source>
        <strain evidence="1 2">P6497</strain>
    </source>
</reference>
<dbReference type="InParanoid" id="G4ZYE7"/>
<dbReference type="EMBL" id="JH159157">
    <property type="protein sequence ID" value="EGZ11999.1"/>
    <property type="molecule type" value="Genomic_DNA"/>
</dbReference>